<name>A0A7R9IEV6_9NEOP</name>
<reference evidence="2" key="1">
    <citation type="submission" date="2020-11" db="EMBL/GenBank/DDBJ databases">
        <authorList>
            <person name="Tran Van P."/>
        </authorList>
    </citation>
    <scope>NUCLEOTIDE SEQUENCE</scope>
</reference>
<accession>A0A7R9IEV6</accession>
<gene>
    <name evidence="2" type="ORF">TTEB3V08_LOCUS5060</name>
</gene>
<organism evidence="2">
    <name type="scientific">Timema tahoe</name>
    <dbReference type="NCBI Taxonomy" id="61484"/>
    <lineage>
        <taxon>Eukaryota</taxon>
        <taxon>Metazoa</taxon>
        <taxon>Ecdysozoa</taxon>
        <taxon>Arthropoda</taxon>
        <taxon>Hexapoda</taxon>
        <taxon>Insecta</taxon>
        <taxon>Pterygota</taxon>
        <taxon>Neoptera</taxon>
        <taxon>Polyneoptera</taxon>
        <taxon>Phasmatodea</taxon>
        <taxon>Timematodea</taxon>
        <taxon>Timematoidea</taxon>
        <taxon>Timematidae</taxon>
        <taxon>Timema</taxon>
    </lineage>
</organism>
<feature type="transmembrane region" description="Helical" evidence="1">
    <location>
        <begin position="12"/>
        <end position="31"/>
    </location>
</feature>
<dbReference type="EMBL" id="OE001544">
    <property type="protein sequence ID" value="CAD7457050.1"/>
    <property type="molecule type" value="Genomic_DNA"/>
</dbReference>
<keyword evidence="1" id="KW-1133">Transmembrane helix</keyword>
<keyword evidence="1" id="KW-0472">Membrane</keyword>
<feature type="transmembrane region" description="Helical" evidence="1">
    <location>
        <begin position="51"/>
        <end position="71"/>
    </location>
</feature>
<protein>
    <submittedName>
        <fullName evidence="2">Uncharacterized protein</fullName>
    </submittedName>
</protein>
<evidence type="ECO:0000313" key="2">
    <source>
        <dbReference type="EMBL" id="CAD7457050.1"/>
    </source>
</evidence>
<evidence type="ECO:0000256" key="1">
    <source>
        <dbReference type="SAM" id="Phobius"/>
    </source>
</evidence>
<dbReference type="AlphaFoldDB" id="A0A7R9IEV6"/>
<proteinExistence type="predicted"/>
<sequence length="96" mass="10123">MSCTVVTSVHHALYCCHLCSSCPVLLSPLLIMSCTVARVVDVADQETASSMMAAFLGMGLACGSAISLMVVKPSITADNSQVKVLPPNWHSLEQVD</sequence>
<keyword evidence="1" id="KW-0812">Transmembrane</keyword>